<keyword evidence="2" id="KW-1185">Reference proteome</keyword>
<organism evidence="1 2">
    <name type="scientific">Mucilaginibacter aquatilis</name>
    <dbReference type="NCBI Taxonomy" id="1517760"/>
    <lineage>
        <taxon>Bacteria</taxon>
        <taxon>Pseudomonadati</taxon>
        <taxon>Bacteroidota</taxon>
        <taxon>Sphingobacteriia</taxon>
        <taxon>Sphingobacteriales</taxon>
        <taxon>Sphingobacteriaceae</taxon>
        <taxon>Mucilaginibacter</taxon>
    </lineage>
</organism>
<dbReference type="AlphaFoldDB" id="A0A6I4IAG5"/>
<accession>A0A6I4IAG5</accession>
<dbReference type="EMBL" id="WQLA01000002">
    <property type="protein sequence ID" value="MVN90506.1"/>
    <property type="molecule type" value="Genomic_DNA"/>
</dbReference>
<gene>
    <name evidence="1" type="ORF">GO816_05145</name>
</gene>
<reference evidence="1 2" key="1">
    <citation type="submission" date="2019-12" db="EMBL/GenBank/DDBJ databases">
        <title>Mucilaginibacter sp. HME9299 genome sequencing and assembly.</title>
        <authorList>
            <person name="Kang H."/>
            <person name="Kim H."/>
            <person name="Joh K."/>
        </authorList>
    </citation>
    <scope>NUCLEOTIDE SEQUENCE [LARGE SCALE GENOMIC DNA]</scope>
    <source>
        <strain evidence="1 2">HME9299</strain>
    </source>
</reference>
<sequence>MDHTVKDENIKSVRFSVDTDEKLTKLALKRGMSKQQFVVCMVDYFYKTKKDPKDLNDELLKNAINRKTDNIIAFIRTQENDLLIPTRKDTELVLRSLQEMVKFLNEYLIGHNQTQADILKEQSEYLAEVFRLVKRLVEAEQDKATLKAKFLKLLGYYIEHREQMNMMTSKAEKDALVAHVQEQVRNL</sequence>
<dbReference type="Proteomes" id="UP000434850">
    <property type="component" value="Unassembled WGS sequence"/>
</dbReference>
<dbReference type="InterPro" id="IPR048012">
    <property type="entry name" value="BfmA-like_N"/>
</dbReference>
<dbReference type="NCBIfam" id="NF041200">
    <property type="entry name" value="mob_BfmA_Nterm"/>
    <property type="match status" value="1"/>
</dbReference>
<proteinExistence type="predicted"/>
<evidence type="ECO:0000313" key="2">
    <source>
        <dbReference type="Proteomes" id="UP000434850"/>
    </source>
</evidence>
<comment type="caution">
    <text evidence="1">The sequence shown here is derived from an EMBL/GenBank/DDBJ whole genome shotgun (WGS) entry which is preliminary data.</text>
</comment>
<protein>
    <recommendedName>
        <fullName evidence="3">Clindamycin resistance transfer factor btgA</fullName>
    </recommendedName>
</protein>
<evidence type="ECO:0000313" key="1">
    <source>
        <dbReference type="EMBL" id="MVN90506.1"/>
    </source>
</evidence>
<evidence type="ECO:0008006" key="3">
    <source>
        <dbReference type="Google" id="ProtNLM"/>
    </source>
</evidence>
<dbReference type="OrthoDB" id="944975at2"/>
<name>A0A6I4IAG5_9SPHI</name>